<name>A0AA88I7A4_ARTSF</name>
<evidence type="ECO:0000313" key="2">
    <source>
        <dbReference type="EMBL" id="KAK2725470.1"/>
    </source>
</evidence>
<dbReference type="AlphaFoldDB" id="A0AA88I7A4"/>
<gene>
    <name evidence="2" type="ORF">QYM36_000084</name>
</gene>
<evidence type="ECO:0000256" key="1">
    <source>
        <dbReference type="SAM" id="MobiDB-lite"/>
    </source>
</evidence>
<feature type="region of interest" description="Disordered" evidence="1">
    <location>
        <begin position="229"/>
        <end position="251"/>
    </location>
</feature>
<feature type="compositionally biased region" description="Polar residues" evidence="1">
    <location>
        <begin position="174"/>
        <end position="196"/>
    </location>
</feature>
<accession>A0AA88I7A4</accession>
<organism evidence="2 3">
    <name type="scientific">Artemia franciscana</name>
    <name type="common">Brine shrimp</name>
    <name type="synonym">Artemia sanfranciscana</name>
    <dbReference type="NCBI Taxonomy" id="6661"/>
    <lineage>
        <taxon>Eukaryota</taxon>
        <taxon>Metazoa</taxon>
        <taxon>Ecdysozoa</taxon>
        <taxon>Arthropoda</taxon>
        <taxon>Crustacea</taxon>
        <taxon>Branchiopoda</taxon>
        <taxon>Anostraca</taxon>
        <taxon>Artemiidae</taxon>
        <taxon>Artemia</taxon>
    </lineage>
</organism>
<protein>
    <submittedName>
        <fullName evidence="2">Uncharacterized protein</fullName>
    </submittedName>
</protein>
<proteinExistence type="predicted"/>
<evidence type="ECO:0000313" key="3">
    <source>
        <dbReference type="Proteomes" id="UP001187531"/>
    </source>
</evidence>
<reference evidence="2" key="1">
    <citation type="submission" date="2023-07" db="EMBL/GenBank/DDBJ databases">
        <title>Chromosome-level genome assembly of Artemia franciscana.</title>
        <authorList>
            <person name="Jo E."/>
        </authorList>
    </citation>
    <scope>NUCLEOTIDE SEQUENCE</scope>
    <source>
        <tissue evidence="2">Whole body</tissue>
    </source>
</reference>
<sequence length="271" mass="29902">MSPQPHRFRSFIEGINSWHSLLKNTASNDLWLASTILLRYVACYTSSLKFNPYTNASAFQTQVIPSARITFSEEDDSHESKEIDTFAIFQQSFEDVAADEVARSAFVTKEDEIDEAETKSNIVVAAEVNNSKKVTEAENDENQVNDVTKNVDSSADAEKEAESNVHELLLQENEPNAGTTFSEEDNIGNTFNTNDSPAVMQPTLPDPVNEQQAENDTPMAVLVLVPEPINEQEEANADQQRNAMEGNAFDDIPVTAPAAIVPEMDLQSSRG</sequence>
<keyword evidence="3" id="KW-1185">Reference proteome</keyword>
<feature type="region of interest" description="Disordered" evidence="1">
    <location>
        <begin position="174"/>
        <end position="211"/>
    </location>
</feature>
<dbReference type="EMBL" id="JAVRJZ010000002">
    <property type="protein sequence ID" value="KAK2725470.1"/>
    <property type="molecule type" value="Genomic_DNA"/>
</dbReference>
<comment type="caution">
    <text evidence="2">The sequence shown here is derived from an EMBL/GenBank/DDBJ whole genome shotgun (WGS) entry which is preliminary data.</text>
</comment>
<dbReference type="Proteomes" id="UP001187531">
    <property type="component" value="Unassembled WGS sequence"/>
</dbReference>